<dbReference type="Proteomes" id="UP000035016">
    <property type="component" value="Plasmid pSLE1"/>
</dbReference>
<dbReference type="KEGG" id="sle:sle1_109"/>
<keyword evidence="1" id="KW-0472">Membrane</keyword>
<feature type="transmembrane region" description="Helical" evidence="1">
    <location>
        <begin position="37"/>
        <end position="56"/>
    </location>
</feature>
<evidence type="ECO:0000256" key="1">
    <source>
        <dbReference type="SAM" id="Phobius"/>
    </source>
</evidence>
<sequence>MNKQRIKTNTIKTAASVTYYGGTLGAGVAFYELMNQPSALGIVTVLVVTLTVEGILRTLIDEILDALTPSQPTTAASTLAKTEGSAR</sequence>
<organism evidence="2 3">
    <name type="scientific">Streptomyces leeuwenhoekii</name>
    <dbReference type="NCBI Taxonomy" id="1437453"/>
    <lineage>
        <taxon>Bacteria</taxon>
        <taxon>Bacillati</taxon>
        <taxon>Actinomycetota</taxon>
        <taxon>Actinomycetes</taxon>
        <taxon>Kitasatosporales</taxon>
        <taxon>Streptomycetaceae</taxon>
        <taxon>Streptomyces</taxon>
    </lineage>
</organism>
<name>A0A0F7VR45_STRLW</name>
<accession>A0A0F7VR45</accession>
<reference evidence="3" key="1">
    <citation type="submission" date="2015-02" db="EMBL/GenBank/DDBJ databases">
        <authorList>
            <person name="Gomez-Escribano P.J."/>
        </authorList>
    </citation>
    <scope>NUCLEOTIDE SEQUENCE [LARGE SCALE GENOMIC DNA]</scope>
    <source>
        <strain evidence="3">C34 (DSM 42122 / NRRL B-24963)</strain>
        <plasmid evidence="3">pSLE1</plasmid>
    </source>
</reference>
<evidence type="ECO:0000313" key="3">
    <source>
        <dbReference type="Proteomes" id="UP000035016"/>
    </source>
</evidence>
<protein>
    <submittedName>
        <fullName evidence="2">Sle1_109 protein</fullName>
    </submittedName>
</protein>
<dbReference type="EMBL" id="LN831788">
    <property type="protein sequence ID" value="CQR59276.1"/>
    <property type="molecule type" value="Genomic_DNA"/>
</dbReference>
<evidence type="ECO:0000313" key="2">
    <source>
        <dbReference type="EMBL" id="CQR59276.1"/>
    </source>
</evidence>
<keyword evidence="1" id="KW-0812">Transmembrane</keyword>
<feature type="transmembrane region" description="Helical" evidence="1">
    <location>
        <begin position="12"/>
        <end position="31"/>
    </location>
</feature>
<keyword evidence="2" id="KW-0614">Plasmid</keyword>
<gene>
    <name evidence="2" type="ORF">sle1_109</name>
</gene>
<dbReference type="AlphaFoldDB" id="A0A0F7VR45"/>
<dbReference type="RefSeq" id="WP_047121302.1">
    <property type="nucleotide sequence ID" value="NZ_LN831788.1"/>
</dbReference>
<dbReference type="PATRIC" id="fig|1437453.6.peg.7235"/>
<keyword evidence="1" id="KW-1133">Transmembrane helix</keyword>
<proteinExistence type="predicted"/>
<geneLocation type="plasmid" evidence="2 3">
    <name>pSLE1</name>
</geneLocation>